<dbReference type="AlphaFoldDB" id="A0A8X6WN19"/>
<reference evidence="2" key="1">
    <citation type="submission" date="2020-08" db="EMBL/GenBank/DDBJ databases">
        <title>Multicomponent nature underlies the extraordinary mechanical properties of spider dragline silk.</title>
        <authorList>
            <person name="Kono N."/>
            <person name="Nakamura H."/>
            <person name="Mori M."/>
            <person name="Yoshida Y."/>
            <person name="Ohtoshi R."/>
            <person name="Malay A.D."/>
            <person name="Moran D.A.P."/>
            <person name="Tomita M."/>
            <person name="Numata K."/>
            <person name="Arakawa K."/>
        </authorList>
    </citation>
    <scope>NUCLEOTIDE SEQUENCE</scope>
</reference>
<accession>A0A8X6WN19</accession>
<comment type="caution">
    <text evidence="2">The sequence shown here is derived from an EMBL/GenBank/DDBJ whole genome shotgun (WGS) entry which is preliminary data.</text>
</comment>
<dbReference type="Proteomes" id="UP000887159">
    <property type="component" value="Unassembled WGS sequence"/>
</dbReference>
<evidence type="ECO:0000313" key="3">
    <source>
        <dbReference type="Proteomes" id="UP000887159"/>
    </source>
</evidence>
<gene>
    <name evidence="2" type="ORF">TNCV_2566631</name>
</gene>
<dbReference type="EMBL" id="BMAU01021438">
    <property type="protein sequence ID" value="GFY36701.1"/>
    <property type="molecule type" value="Genomic_DNA"/>
</dbReference>
<feature type="region of interest" description="Disordered" evidence="1">
    <location>
        <begin position="24"/>
        <end position="76"/>
    </location>
</feature>
<evidence type="ECO:0000256" key="1">
    <source>
        <dbReference type="SAM" id="MobiDB-lite"/>
    </source>
</evidence>
<evidence type="ECO:0000313" key="2">
    <source>
        <dbReference type="EMBL" id="GFY36701.1"/>
    </source>
</evidence>
<organism evidence="2 3">
    <name type="scientific">Trichonephila clavipes</name>
    <name type="common">Golden silk orbweaver</name>
    <name type="synonym">Nephila clavipes</name>
    <dbReference type="NCBI Taxonomy" id="2585209"/>
    <lineage>
        <taxon>Eukaryota</taxon>
        <taxon>Metazoa</taxon>
        <taxon>Ecdysozoa</taxon>
        <taxon>Arthropoda</taxon>
        <taxon>Chelicerata</taxon>
        <taxon>Arachnida</taxon>
        <taxon>Araneae</taxon>
        <taxon>Araneomorphae</taxon>
        <taxon>Entelegynae</taxon>
        <taxon>Araneoidea</taxon>
        <taxon>Nephilidae</taxon>
        <taxon>Trichonephila</taxon>
    </lineage>
</organism>
<sequence>MSRLKHPPDGLVWKLREVMAAQVSSSSFDHGSNGRGPSPKALEYPSRHLGLRSRTSGWRITDSTSGAAEYPPCRGN</sequence>
<protein>
    <submittedName>
        <fullName evidence="2">Uncharacterized protein</fullName>
    </submittedName>
</protein>
<name>A0A8X6WN19_TRICX</name>
<feature type="compositionally biased region" description="Polar residues" evidence="1">
    <location>
        <begin position="53"/>
        <end position="66"/>
    </location>
</feature>
<keyword evidence="3" id="KW-1185">Reference proteome</keyword>
<proteinExistence type="predicted"/>